<evidence type="ECO:0000256" key="6">
    <source>
        <dbReference type="ARBA" id="ARBA00022763"/>
    </source>
</evidence>
<evidence type="ECO:0000256" key="4">
    <source>
        <dbReference type="ARBA" id="ARBA00022603"/>
    </source>
</evidence>
<comment type="catalytic activity">
    <reaction evidence="8">
        <text>a 6-O-methyl-2'-deoxyguanosine in DNA + L-cysteinyl-[protein] = S-methyl-L-cysteinyl-[protein] + a 2'-deoxyguanosine in DNA</text>
        <dbReference type="Rhea" id="RHEA:24000"/>
        <dbReference type="Rhea" id="RHEA-COMP:10131"/>
        <dbReference type="Rhea" id="RHEA-COMP:10132"/>
        <dbReference type="Rhea" id="RHEA-COMP:11367"/>
        <dbReference type="Rhea" id="RHEA-COMP:11368"/>
        <dbReference type="ChEBI" id="CHEBI:29950"/>
        <dbReference type="ChEBI" id="CHEBI:82612"/>
        <dbReference type="ChEBI" id="CHEBI:85445"/>
        <dbReference type="ChEBI" id="CHEBI:85448"/>
        <dbReference type="EC" id="2.1.1.63"/>
    </reaction>
</comment>
<dbReference type="InterPro" id="IPR001497">
    <property type="entry name" value="MethylDNA_cys_MeTrfase_AS"/>
</dbReference>
<comment type="similarity">
    <text evidence="2">Belongs to the MGMT family.</text>
</comment>
<keyword evidence="4 10" id="KW-0489">Methyltransferase</keyword>
<dbReference type="Gene3D" id="3.30.160.70">
    <property type="entry name" value="Methylated DNA-protein cysteine methyltransferase domain"/>
    <property type="match status" value="1"/>
</dbReference>
<evidence type="ECO:0000256" key="1">
    <source>
        <dbReference type="ARBA" id="ARBA00001286"/>
    </source>
</evidence>
<dbReference type="SUPFAM" id="SSF53155">
    <property type="entry name" value="Methylated DNA-protein cysteine methyltransferase domain"/>
    <property type="match status" value="1"/>
</dbReference>
<dbReference type="EC" id="2.1.1.63" evidence="3"/>
<dbReference type="InterPro" id="IPR036388">
    <property type="entry name" value="WH-like_DNA-bd_sf"/>
</dbReference>
<dbReference type="GO" id="GO:0006281">
    <property type="term" value="P:DNA repair"/>
    <property type="evidence" value="ECO:0007669"/>
    <property type="project" value="UniProtKB-KW"/>
</dbReference>
<dbReference type="PROSITE" id="PS00374">
    <property type="entry name" value="MGMT"/>
    <property type="match status" value="1"/>
</dbReference>
<dbReference type="PANTHER" id="PTHR10815">
    <property type="entry name" value="METHYLATED-DNA--PROTEIN-CYSTEINE METHYLTRANSFERASE"/>
    <property type="match status" value="1"/>
</dbReference>
<dbReference type="Proteomes" id="UP000596074">
    <property type="component" value="Chromosome"/>
</dbReference>
<reference evidence="10 11" key="1">
    <citation type="submission" date="2019-11" db="EMBL/GenBank/DDBJ databases">
        <title>Venatorbacter sp. nov. a predator of Campylobacter and other Gram-negative bacteria.</title>
        <authorList>
            <person name="Saeedi A."/>
            <person name="Cummings N.J."/>
            <person name="Connerton I.F."/>
            <person name="Connerton P.L."/>
        </authorList>
    </citation>
    <scope>NUCLEOTIDE SEQUENCE [LARGE SCALE GENOMIC DNA]</scope>
    <source>
        <strain evidence="10">XL5</strain>
    </source>
</reference>
<evidence type="ECO:0000256" key="2">
    <source>
        <dbReference type="ARBA" id="ARBA00008711"/>
    </source>
</evidence>
<dbReference type="KEGG" id="vcw:GJQ55_01530"/>
<gene>
    <name evidence="10" type="ORF">GJQ55_01530</name>
</gene>
<sequence>MPGRHRYCRSTEAVPVNPLHLPTLAFFSPAQLRSRGQGQSIVYGLAPGPFGLFFVATLNNEVIRSAFGEGAAESALLQQQWPQALWQRDDAVATAVVQALWGGAPAALSARVGGTAFQQVVWQALLAVPYGQHCSYQALAVAVGKPQAAQAVGNAVGANPLAGIIPCHRVLPQRGGLGGFRWGVSIKQQLLDWEAGQHRPD</sequence>
<dbReference type="InterPro" id="IPR014048">
    <property type="entry name" value="MethylDNA_cys_MeTrfase_DNA-bd"/>
</dbReference>
<dbReference type="AlphaFoldDB" id="A0A9X7YNN0"/>
<name>A0A9X7YNN0_9GAMM</name>
<keyword evidence="6" id="KW-0227">DNA damage</keyword>
<dbReference type="EMBL" id="CP046056">
    <property type="protein sequence ID" value="QQD23232.1"/>
    <property type="molecule type" value="Genomic_DNA"/>
</dbReference>
<dbReference type="PANTHER" id="PTHR10815:SF13">
    <property type="entry name" value="METHYLATED-DNA--PROTEIN-CYSTEINE METHYLTRANSFERASE"/>
    <property type="match status" value="1"/>
</dbReference>
<protein>
    <recommendedName>
        <fullName evidence="3">methylated-DNA--[protein]-cysteine S-methyltransferase</fullName>
        <ecNumber evidence="3">2.1.1.63</ecNumber>
    </recommendedName>
</protein>
<dbReference type="GO" id="GO:0003908">
    <property type="term" value="F:methylated-DNA-[protein]-cysteine S-methyltransferase activity"/>
    <property type="evidence" value="ECO:0007669"/>
    <property type="project" value="UniProtKB-EC"/>
</dbReference>
<dbReference type="NCBIfam" id="TIGR00589">
    <property type="entry name" value="ogt"/>
    <property type="match status" value="1"/>
</dbReference>
<evidence type="ECO:0000313" key="11">
    <source>
        <dbReference type="Proteomes" id="UP000596074"/>
    </source>
</evidence>
<evidence type="ECO:0000313" key="10">
    <source>
        <dbReference type="EMBL" id="QQD23232.1"/>
    </source>
</evidence>
<organism evidence="10 11">
    <name type="scientific">Venatoribacter cucullus</name>
    <dbReference type="NCBI Taxonomy" id="2661630"/>
    <lineage>
        <taxon>Bacteria</taxon>
        <taxon>Pseudomonadati</taxon>
        <taxon>Pseudomonadota</taxon>
        <taxon>Gammaproteobacteria</taxon>
        <taxon>Oceanospirillales</taxon>
        <taxon>Oceanospirillaceae</taxon>
        <taxon>Venatoribacter</taxon>
    </lineage>
</organism>
<dbReference type="Gene3D" id="1.10.10.10">
    <property type="entry name" value="Winged helix-like DNA-binding domain superfamily/Winged helix DNA-binding domain"/>
    <property type="match status" value="1"/>
</dbReference>
<evidence type="ECO:0000259" key="9">
    <source>
        <dbReference type="Pfam" id="PF01035"/>
    </source>
</evidence>
<evidence type="ECO:0000256" key="8">
    <source>
        <dbReference type="ARBA" id="ARBA00049348"/>
    </source>
</evidence>
<dbReference type="FunFam" id="1.10.10.10:FF:000214">
    <property type="entry name" value="Methylated-DNA--protein-cysteine methyltransferase"/>
    <property type="match status" value="1"/>
</dbReference>
<dbReference type="Pfam" id="PF01035">
    <property type="entry name" value="DNA_binding_1"/>
    <property type="match status" value="1"/>
</dbReference>
<feature type="domain" description="Methylated-DNA-[protein]-cysteine S-methyltransferase DNA binding" evidence="9">
    <location>
        <begin position="116"/>
        <end position="195"/>
    </location>
</feature>
<keyword evidence="11" id="KW-1185">Reference proteome</keyword>
<evidence type="ECO:0000256" key="5">
    <source>
        <dbReference type="ARBA" id="ARBA00022679"/>
    </source>
</evidence>
<dbReference type="GO" id="GO:0032259">
    <property type="term" value="P:methylation"/>
    <property type="evidence" value="ECO:0007669"/>
    <property type="project" value="UniProtKB-KW"/>
</dbReference>
<keyword evidence="7" id="KW-0234">DNA repair</keyword>
<dbReference type="CDD" id="cd06445">
    <property type="entry name" value="ATase"/>
    <property type="match status" value="1"/>
</dbReference>
<proteinExistence type="inferred from homology"/>
<dbReference type="InterPro" id="IPR036217">
    <property type="entry name" value="MethylDNA_cys_MeTrfase_DNAb"/>
</dbReference>
<evidence type="ECO:0000256" key="3">
    <source>
        <dbReference type="ARBA" id="ARBA00011918"/>
    </source>
</evidence>
<evidence type="ECO:0000256" key="7">
    <source>
        <dbReference type="ARBA" id="ARBA00023204"/>
    </source>
</evidence>
<dbReference type="SUPFAM" id="SSF46767">
    <property type="entry name" value="Methylated DNA-protein cysteine methyltransferase, C-terminal domain"/>
    <property type="match status" value="1"/>
</dbReference>
<comment type="catalytic activity">
    <reaction evidence="1">
        <text>a 4-O-methyl-thymidine in DNA + L-cysteinyl-[protein] = a thymidine in DNA + S-methyl-L-cysteinyl-[protein]</text>
        <dbReference type="Rhea" id="RHEA:53428"/>
        <dbReference type="Rhea" id="RHEA-COMP:10131"/>
        <dbReference type="Rhea" id="RHEA-COMP:10132"/>
        <dbReference type="Rhea" id="RHEA-COMP:13555"/>
        <dbReference type="Rhea" id="RHEA-COMP:13556"/>
        <dbReference type="ChEBI" id="CHEBI:29950"/>
        <dbReference type="ChEBI" id="CHEBI:82612"/>
        <dbReference type="ChEBI" id="CHEBI:137386"/>
        <dbReference type="ChEBI" id="CHEBI:137387"/>
        <dbReference type="EC" id="2.1.1.63"/>
    </reaction>
</comment>
<dbReference type="InterPro" id="IPR036631">
    <property type="entry name" value="MGMT_N_sf"/>
</dbReference>
<keyword evidence="5 10" id="KW-0808">Transferase</keyword>
<accession>A0A9X7YNN0</accession>